<dbReference type="RefSeq" id="WP_106054819.1">
    <property type="nucleotide sequence ID" value="NZ_CALXOB010000031.1"/>
</dbReference>
<dbReference type="SMART" id="SM00342">
    <property type="entry name" value="HTH_ARAC"/>
    <property type="match status" value="1"/>
</dbReference>
<dbReference type="Gene3D" id="1.10.10.60">
    <property type="entry name" value="Homeodomain-like"/>
    <property type="match status" value="2"/>
</dbReference>
<dbReference type="SUPFAM" id="SSF51215">
    <property type="entry name" value="Regulatory protein AraC"/>
    <property type="match status" value="1"/>
</dbReference>
<evidence type="ECO:0000256" key="2">
    <source>
        <dbReference type="ARBA" id="ARBA00023125"/>
    </source>
</evidence>
<keyword evidence="3" id="KW-0010">Activator</keyword>
<name>A0A844FXV6_9BACT</name>
<dbReference type="AlphaFoldDB" id="A0A844FXV6"/>
<dbReference type="GO" id="GO:0003700">
    <property type="term" value="F:DNA-binding transcription factor activity"/>
    <property type="evidence" value="ECO:0007669"/>
    <property type="project" value="InterPro"/>
</dbReference>
<dbReference type="InterPro" id="IPR018062">
    <property type="entry name" value="HTH_AraC-typ_CS"/>
</dbReference>
<dbReference type="InterPro" id="IPR050204">
    <property type="entry name" value="AraC_XylS_family_regulators"/>
</dbReference>
<evidence type="ECO:0000256" key="3">
    <source>
        <dbReference type="ARBA" id="ARBA00023159"/>
    </source>
</evidence>
<comment type="caution">
    <text evidence="6">The sequence shown here is derived from an EMBL/GenBank/DDBJ whole genome shotgun (WGS) entry which is preliminary data.</text>
</comment>
<dbReference type="PANTHER" id="PTHR46796">
    <property type="entry name" value="HTH-TYPE TRANSCRIPTIONAL ACTIVATOR RHAS-RELATED"/>
    <property type="match status" value="1"/>
</dbReference>
<keyword evidence="2" id="KW-0238">DNA-binding</keyword>
<dbReference type="InterPro" id="IPR009057">
    <property type="entry name" value="Homeodomain-like_sf"/>
</dbReference>
<reference evidence="6 7" key="1">
    <citation type="submission" date="2019-08" db="EMBL/GenBank/DDBJ databases">
        <title>In-depth cultivation of the pig gut microbiome towards novel bacterial diversity and tailored functional studies.</title>
        <authorList>
            <person name="Wylensek D."/>
            <person name="Hitch T.C.A."/>
            <person name="Clavel T."/>
        </authorList>
    </citation>
    <scope>NUCLEOTIDE SEQUENCE [LARGE SCALE GENOMIC DNA]</scope>
    <source>
        <strain evidence="6 7">BBE-744-WT-12</strain>
    </source>
</reference>
<evidence type="ECO:0000256" key="4">
    <source>
        <dbReference type="ARBA" id="ARBA00023163"/>
    </source>
</evidence>
<organism evidence="6 7">
    <name type="scientific">Victivallis lenta</name>
    <dbReference type="NCBI Taxonomy" id="2606640"/>
    <lineage>
        <taxon>Bacteria</taxon>
        <taxon>Pseudomonadati</taxon>
        <taxon>Lentisphaerota</taxon>
        <taxon>Lentisphaeria</taxon>
        <taxon>Victivallales</taxon>
        <taxon>Victivallaceae</taxon>
        <taxon>Victivallis</taxon>
    </lineage>
</organism>
<keyword evidence="4" id="KW-0804">Transcription</keyword>
<dbReference type="GO" id="GO:0043565">
    <property type="term" value="F:sequence-specific DNA binding"/>
    <property type="evidence" value="ECO:0007669"/>
    <property type="project" value="InterPro"/>
</dbReference>
<dbReference type="PROSITE" id="PS00041">
    <property type="entry name" value="HTH_ARAC_FAMILY_1"/>
    <property type="match status" value="1"/>
</dbReference>
<dbReference type="Pfam" id="PF12833">
    <property type="entry name" value="HTH_18"/>
    <property type="match status" value="1"/>
</dbReference>
<feature type="domain" description="HTH araC/xylS-type" evidence="5">
    <location>
        <begin position="171"/>
        <end position="269"/>
    </location>
</feature>
<gene>
    <name evidence="6" type="ORF">FYJ85_03280</name>
</gene>
<accession>A0A844FXV6</accession>
<keyword evidence="7" id="KW-1185">Reference proteome</keyword>
<proteinExistence type="predicted"/>
<evidence type="ECO:0000313" key="6">
    <source>
        <dbReference type="EMBL" id="MST96067.1"/>
    </source>
</evidence>
<dbReference type="InterPro" id="IPR018060">
    <property type="entry name" value="HTH_AraC"/>
</dbReference>
<evidence type="ECO:0000313" key="7">
    <source>
        <dbReference type="Proteomes" id="UP000435649"/>
    </source>
</evidence>
<dbReference type="SUPFAM" id="SSF46689">
    <property type="entry name" value="Homeodomain-like"/>
    <property type="match status" value="1"/>
</dbReference>
<dbReference type="InterPro" id="IPR037923">
    <property type="entry name" value="HTH-like"/>
</dbReference>
<protein>
    <submittedName>
        <fullName evidence="6">Helix-turn-helix transcriptional regulator</fullName>
    </submittedName>
</protein>
<evidence type="ECO:0000259" key="5">
    <source>
        <dbReference type="PROSITE" id="PS01124"/>
    </source>
</evidence>
<evidence type="ECO:0000256" key="1">
    <source>
        <dbReference type="ARBA" id="ARBA00023015"/>
    </source>
</evidence>
<dbReference type="EMBL" id="VUNS01000002">
    <property type="protein sequence ID" value="MST96067.1"/>
    <property type="molecule type" value="Genomic_DNA"/>
</dbReference>
<keyword evidence="1" id="KW-0805">Transcription regulation</keyword>
<dbReference type="Proteomes" id="UP000435649">
    <property type="component" value="Unassembled WGS sequence"/>
</dbReference>
<sequence>MDYLSRHLAGLPRRLNVAPQLDSIGFIPEKRDIVDRIFPSWNFSFVLAGEGFYELGGVRHKVRAPAVLTQWPGEPMHYGPDSAWREIFLIYPENCGEKLRELGLMRENRPFWQVGNPHRLFELAEEFETLAADAELESNTDRLDCCAVRLVLESLLEKQLGVPGRLEPELRALAGQIRRNPSRPYDWDEEAAKLGISRTTFRRFFLAYLNLPAGEFLLNARIDRARRLLIETTLPVAEIARRCGFADPFYFSRRFRLENGETASAYRDRNRVGG</sequence>
<dbReference type="PROSITE" id="PS01124">
    <property type="entry name" value="HTH_ARAC_FAMILY_2"/>
    <property type="match status" value="1"/>
</dbReference>